<keyword evidence="3" id="KW-1185">Reference proteome</keyword>
<comment type="caution">
    <text evidence="2">The sequence shown here is derived from an EMBL/GenBank/DDBJ whole genome shotgun (WGS) entry which is preliminary data.</text>
</comment>
<dbReference type="EMBL" id="JAACJK010000163">
    <property type="protein sequence ID" value="KAF5325771.1"/>
    <property type="molecule type" value="Genomic_DNA"/>
</dbReference>
<feature type="region of interest" description="Disordered" evidence="1">
    <location>
        <begin position="204"/>
        <end position="225"/>
    </location>
</feature>
<sequence>MISAAFAACSVDALDSHRPPAHQPPEPIRQTTPLRPAGHHYLATPHHSRPVTPTIAADDHQHFTVTSNEFHRLAGTSPTLSRAIHDPTEAVCNHRIFSFVVFSYCGTGWPLLFAPPTELKVGDGREPPFSPLSPALEAFREATFLVSIIARSTKCPRLVAALAYAPHPSHNSVVRHRLGEAQCARPESQFLGFLRERGLNGLPEASSRDSIAPSALAPDQPRPCRGHRDSSFRLVMGDLPCPAFAVSSVGARARLLHTTSSNKGSYSTLLGRLPYAGIL</sequence>
<accession>A0A8H5BMV1</accession>
<proteinExistence type="predicted"/>
<protein>
    <submittedName>
        <fullName evidence="2">Uncharacterized protein</fullName>
    </submittedName>
</protein>
<evidence type="ECO:0000313" key="3">
    <source>
        <dbReference type="Proteomes" id="UP000541558"/>
    </source>
</evidence>
<dbReference type="AlphaFoldDB" id="A0A8H5BMV1"/>
<reference evidence="2 3" key="1">
    <citation type="journal article" date="2020" name="ISME J.">
        <title>Uncovering the hidden diversity of litter-decomposition mechanisms in mushroom-forming fungi.</title>
        <authorList>
            <person name="Floudas D."/>
            <person name="Bentzer J."/>
            <person name="Ahren D."/>
            <person name="Johansson T."/>
            <person name="Persson P."/>
            <person name="Tunlid A."/>
        </authorList>
    </citation>
    <scope>NUCLEOTIDE SEQUENCE [LARGE SCALE GENOMIC DNA]</scope>
    <source>
        <strain evidence="2 3">CBS 175.51</strain>
    </source>
</reference>
<dbReference type="Proteomes" id="UP000541558">
    <property type="component" value="Unassembled WGS sequence"/>
</dbReference>
<gene>
    <name evidence="2" type="ORF">D9611_000665</name>
</gene>
<evidence type="ECO:0000313" key="2">
    <source>
        <dbReference type="EMBL" id="KAF5325771.1"/>
    </source>
</evidence>
<organism evidence="2 3">
    <name type="scientific">Ephemerocybe angulata</name>
    <dbReference type="NCBI Taxonomy" id="980116"/>
    <lineage>
        <taxon>Eukaryota</taxon>
        <taxon>Fungi</taxon>
        <taxon>Dikarya</taxon>
        <taxon>Basidiomycota</taxon>
        <taxon>Agaricomycotina</taxon>
        <taxon>Agaricomycetes</taxon>
        <taxon>Agaricomycetidae</taxon>
        <taxon>Agaricales</taxon>
        <taxon>Agaricineae</taxon>
        <taxon>Psathyrellaceae</taxon>
        <taxon>Ephemerocybe</taxon>
    </lineage>
</organism>
<name>A0A8H5BMV1_9AGAR</name>
<evidence type="ECO:0000256" key="1">
    <source>
        <dbReference type="SAM" id="MobiDB-lite"/>
    </source>
</evidence>